<evidence type="ECO:0000256" key="7">
    <source>
        <dbReference type="ARBA" id="ARBA00022989"/>
    </source>
</evidence>
<dbReference type="Gene3D" id="3.40.220.10">
    <property type="entry name" value="Leucine Aminopeptidase, subunit E, domain 1"/>
    <property type="match status" value="1"/>
</dbReference>
<dbReference type="Gene3D" id="3.50.50.60">
    <property type="entry name" value="FAD/NAD(P)-binding domain"/>
    <property type="match status" value="1"/>
</dbReference>
<dbReference type="FunFam" id="1.20.1250.20:FF:000090">
    <property type="entry name" value="MFS sugar transporter, putative"/>
    <property type="match status" value="1"/>
</dbReference>
<keyword evidence="7 10" id="KW-1133">Transmembrane helix</keyword>
<evidence type="ECO:0000256" key="10">
    <source>
        <dbReference type="SAM" id="Phobius"/>
    </source>
</evidence>
<dbReference type="InterPro" id="IPR005828">
    <property type="entry name" value="MFS_sugar_transport-like"/>
</dbReference>
<evidence type="ECO:0000256" key="2">
    <source>
        <dbReference type="ARBA" id="ARBA00004141"/>
    </source>
</evidence>
<comment type="catalytic activity">
    <reaction evidence="9">
        <text>myo-inositol(out) + H(+)(out) = myo-inositol(in) + H(+)(in)</text>
        <dbReference type="Rhea" id="RHEA:60364"/>
        <dbReference type="ChEBI" id="CHEBI:15378"/>
        <dbReference type="ChEBI" id="CHEBI:17268"/>
    </reaction>
</comment>
<comment type="caution">
    <text evidence="13">The sequence shown here is derived from an EMBL/GenBank/DDBJ whole genome shotgun (WGS) entry which is preliminary data.</text>
</comment>
<feature type="transmembrane region" description="Helical" evidence="10">
    <location>
        <begin position="1806"/>
        <end position="1829"/>
    </location>
</feature>
<dbReference type="GO" id="GO:0016020">
    <property type="term" value="C:membrane"/>
    <property type="evidence" value="ECO:0007669"/>
    <property type="project" value="UniProtKB-SubCell"/>
</dbReference>
<dbReference type="InterPro" id="IPR020904">
    <property type="entry name" value="Sc_DH/Rdtase_CS"/>
</dbReference>
<dbReference type="PROSITE" id="PS51154">
    <property type="entry name" value="MACRO"/>
    <property type="match status" value="1"/>
</dbReference>
<feature type="transmembrane region" description="Helical" evidence="10">
    <location>
        <begin position="1771"/>
        <end position="1794"/>
    </location>
</feature>
<dbReference type="Pfam" id="PF13561">
    <property type="entry name" value="adh_short_C2"/>
    <property type="match status" value="1"/>
</dbReference>
<reference evidence="13 14" key="1">
    <citation type="submission" date="2019-02" db="EMBL/GenBank/DDBJ databases">
        <title>Genome sequencing of the rare red list fungi Dentipellis fragilis.</title>
        <authorList>
            <person name="Buettner E."/>
            <person name="Kellner H."/>
        </authorList>
    </citation>
    <scope>NUCLEOTIDE SEQUENCE [LARGE SCALE GENOMIC DNA]</scope>
    <source>
        <strain evidence="13 14">DSM 105465</strain>
    </source>
</reference>
<dbReference type="InterPro" id="IPR020846">
    <property type="entry name" value="MFS_dom"/>
</dbReference>
<comment type="subcellular location">
    <subcellularLocation>
        <location evidence="2">Membrane</location>
        <topology evidence="2">Multi-pass membrane protein</topology>
    </subcellularLocation>
</comment>
<dbReference type="PROSITE" id="PS50850">
    <property type="entry name" value="MFS"/>
    <property type="match status" value="1"/>
</dbReference>
<evidence type="ECO:0008006" key="15">
    <source>
        <dbReference type="Google" id="ProtNLM"/>
    </source>
</evidence>
<dbReference type="InterPro" id="IPR000172">
    <property type="entry name" value="GMC_OxRdtase_N"/>
</dbReference>
<dbReference type="SUPFAM" id="SSF51735">
    <property type="entry name" value="NAD(P)-binding Rossmann-fold domains"/>
    <property type="match status" value="1"/>
</dbReference>
<dbReference type="PANTHER" id="PTHR48022">
    <property type="entry name" value="PLASTIDIC GLUCOSE TRANSPORTER 4"/>
    <property type="match status" value="1"/>
</dbReference>
<accession>A0A4Y9ZEI9</accession>
<dbReference type="SMART" id="SM00506">
    <property type="entry name" value="A1pp"/>
    <property type="match status" value="1"/>
</dbReference>
<dbReference type="PROSITE" id="PS00624">
    <property type="entry name" value="GMC_OXRED_2"/>
    <property type="match status" value="1"/>
</dbReference>
<evidence type="ECO:0000256" key="3">
    <source>
        <dbReference type="ARBA" id="ARBA00010992"/>
    </source>
</evidence>
<keyword evidence="6" id="KW-0521">NADP</keyword>
<dbReference type="InterPro" id="IPR036291">
    <property type="entry name" value="NAD(P)-bd_dom_sf"/>
</dbReference>
<dbReference type="GO" id="GO:0050660">
    <property type="term" value="F:flavin adenine dinucleotide binding"/>
    <property type="evidence" value="ECO:0007669"/>
    <property type="project" value="InterPro"/>
</dbReference>
<dbReference type="InterPro" id="IPR005829">
    <property type="entry name" value="Sugar_transporter_CS"/>
</dbReference>
<feature type="transmembrane region" description="Helical" evidence="10">
    <location>
        <begin position="1744"/>
        <end position="1762"/>
    </location>
</feature>
<dbReference type="NCBIfam" id="TIGR00879">
    <property type="entry name" value="SP"/>
    <property type="match status" value="1"/>
</dbReference>
<dbReference type="Pfam" id="PF05199">
    <property type="entry name" value="GMC_oxred_C"/>
    <property type="match status" value="1"/>
</dbReference>
<dbReference type="OrthoDB" id="6133115at2759"/>
<dbReference type="CDD" id="cd02908">
    <property type="entry name" value="Macro_OAADPr_deacetylase"/>
    <property type="match status" value="1"/>
</dbReference>
<organism evidence="13 14">
    <name type="scientific">Dentipellis fragilis</name>
    <dbReference type="NCBI Taxonomy" id="205917"/>
    <lineage>
        <taxon>Eukaryota</taxon>
        <taxon>Fungi</taxon>
        <taxon>Dikarya</taxon>
        <taxon>Basidiomycota</taxon>
        <taxon>Agaricomycotina</taxon>
        <taxon>Agaricomycetes</taxon>
        <taxon>Russulales</taxon>
        <taxon>Hericiaceae</taxon>
        <taxon>Dentipellis</taxon>
    </lineage>
</organism>
<dbReference type="InterPro" id="IPR036188">
    <property type="entry name" value="FAD/NAD-bd_sf"/>
</dbReference>
<evidence type="ECO:0000313" key="14">
    <source>
        <dbReference type="Proteomes" id="UP000298327"/>
    </source>
</evidence>
<dbReference type="InterPro" id="IPR002347">
    <property type="entry name" value="SDR_fam"/>
</dbReference>
<dbReference type="Gene3D" id="1.20.1250.20">
    <property type="entry name" value="MFS general substrate transporter like domains"/>
    <property type="match status" value="1"/>
</dbReference>
<gene>
    <name evidence="13" type="ORF">EVG20_g730</name>
</gene>
<evidence type="ECO:0000256" key="8">
    <source>
        <dbReference type="ARBA" id="ARBA00023136"/>
    </source>
</evidence>
<dbReference type="EMBL" id="SEOQ01000019">
    <property type="protein sequence ID" value="TFY72273.1"/>
    <property type="molecule type" value="Genomic_DNA"/>
</dbReference>
<dbReference type="InterPro" id="IPR007867">
    <property type="entry name" value="GMC_OxRtase_C"/>
</dbReference>
<dbReference type="SUPFAM" id="SSF103473">
    <property type="entry name" value="MFS general substrate transporter"/>
    <property type="match status" value="1"/>
</dbReference>
<comment type="similarity">
    <text evidence="3">Belongs to the major facilitator superfamily. Sugar transporter (TC 2.A.1.1) family.</text>
</comment>
<dbReference type="GO" id="GO:0005351">
    <property type="term" value="F:carbohydrate:proton symporter activity"/>
    <property type="evidence" value="ECO:0007669"/>
    <property type="project" value="TreeGrafter"/>
</dbReference>
<dbReference type="InterPro" id="IPR003663">
    <property type="entry name" value="Sugar/inositol_transpt"/>
</dbReference>
<evidence type="ECO:0000256" key="5">
    <source>
        <dbReference type="ARBA" id="ARBA00022692"/>
    </source>
</evidence>
<dbReference type="SUPFAM" id="SSF54373">
    <property type="entry name" value="FAD-linked reductases, C-terminal domain"/>
    <property type="match status" value="1"/>
</dbReference>
<dbReference type="STRING" id="205917.A0A4Y9ZEI9"/>
<proteinExistence type="inferred from homology"/>
<keyword evidence="8 10" id="KW-0472">Membrane</keyword>
<dbReference type="Pfam" id="PF00732">
    <property type="entry name" value="GMC_oxred_N"/>
    <property type="match status" value="1"/>
</dbReference>
<feature type="domain" description="Macro" evidence="12">
    <location>
        <begin position="1255"/>
        <end position="1433"/>
    </location>
</feature>
<dbReference type="Gene3D" id="3.30.560.10">
    <property type="entry name" value="Glucose Oxidase, domain 3"/>
    <property type="match status" value="1"/>
</dbReference>
<evidence type="ECO:0000259" key="11">
    <source>
        <dbReference type="PROSITE" id="PS50850"/>
    </source>
</evidence>
<evidence type="ECO:0000259" key="12">
    <source>
        <dbReference type="PROSITE" id="PS51154"/>
    </source>
</evidence>
<dbReference type="Pfam" id="PF01661">
    <property type="entry name" value="Macro"/>
    <property type="match status" value="1"/>
</dbReference>
<dbReference type="InterPro" id="IPR050360">
    <property type="entry name" value="MFS_Sugar_Transporters"/>
</dbReference>
<evidence type="ECO:0000256" key="9">
    <source>
        <dbReference type="ARBA" id="ARBA00049119"/>
    </source>
</evidence>
<dbReference type="Proteomes" id="UP000298327">
    <property type="component" value="Unassembled WGS sequence"/>
</dbReference>
<protein>
    <recommendedName>
        <fullName evidence="15">Major facilitator superfamily (MFS) profile domain-containing protein</fullName>
    </recommendedName>
</protein>
<feature type="transmembrane region" description="Helical" evidence="10">
    <location>
        <begin position="1870"/>
        <end position="1891"/>
    </location>
</feature>
<dbReference type="PANTHER" id="PTHR48022:SF80">
    <property type="entry name" value="SUGAR TRANSPORTER, PUTATIVE (AFU_ORTHOLOGUE AFUA_3G12170)-RELATED"/>
    <property type="match status" value="1"/>
</dbReference>
<dbReference type="PROSITE" id="PS00061">
    <property type="entry name" value="ADH_SHORT"/>
    <property type="match status" value="1"/>
</dbReference>
<feature type="transmembrane region" description="Helical" evidence="10">
    <location>
        <begin position="1544"/>
        <end position="1568"/>
    </location>
</feature>
<dbReference type="GO" id="GO:0016614">
    <property type="term" value="F:oxidoreductase activity, acting on CH-OH group of donors"/>
    <property type="evidence" value="ECO:0007669"/>
    <property type="project" value="InterPro"/>
</dbReference>
<dbReference type="InterPro" id="IPR002589">
    <property type="entry name" value="Macro_dom"/>
</dbReference>
<dbReference type="SUPFAM" id="SSF51905">
    <property type="entry name" value="FAD/NAD(P)-binding domain"/>
    <property type="match status" value="1"/>
</dbReference>
<sequence length="1935" mass="210404">MPRVSQLSTPVLSKMVLVTHPADFAAIAFDYLIVGAGTAGLTLAARLAEDDNIVVGVVEAGSHVADSPEINTPGMVRANIGNPKVDWCFKSAPQAHANNRTLVQASGKVVGGSSAINFMIDERASAEEYDAIEALGNPGWNWAEFLKYMKKSETFTSPPPENTQRHYAGSSPEFCGTDGPVQKSYPSWYNALHTPFLDALVNLDALPRRDARAGRNTGASTGVFTIDPQKAARSYAGTAHYESSIHKKNLVVLTGTQVTRVLLEPGTDELVTATGIEFVKDGYKRMGRASREVVLSAGSFQTPQLLELSGIGRRDVLNRHSVKQFIHLPGVGENLQVSASIFESDIIADDLSKDHFLTPVTIEVDKETETYESLVEPKKFAEEAALYQKEKRGMLSSGMFTAFALLSLKDTCGTEEAERIEVLLIEDKSLLARPTNRRQYPLLRKCLSDPDQAQTELVQMPGLYDWGTVKSKLDVHYHTILAILLHPLSRGTVHITSPDPFTQPVIDSSCFKNPIDLEIMMNAVKFAAKVASTTPYYSQEHQVHDPPAEVLNDDDALHDWCRNAVQTAFHPLGTAAMLPRADGGVVDSSLKVYGTRNLRVVDASVIPIVSTIHDLTDLPRSYYCGSNYLATRKEQSTPSLRSWSQPGRRFYALQSHSFNHFILLIAVDGSERFHTPSNARDGDLSAGLAQGFCSQAPTISSTKHPPLSLLSRDTMFISPSAKLSVGALKGRTAAQAFRAPVAYYRTSARLSSESTGNRPVQSVSAYAPIGVSAAIDAQSDPSIPARPKLWDEFSLNDRVALVSGGNRGLGLEMAQALAEAGARAVYCVDLPEKPGADFLAVQKYVAKMNTGGRMEYVSADVTDQAKIWQVGQAIGDKEGRMDVCIAAAGILPPDTDCLEYPAERFRKVMDVNTNGVLFTAQAAGRQMERFGNSGSIILIASMSGSITNQGQSWVPYNTSKSAVLQMARSMACELAPRGIRVNSLSPGIEYSQPFPPYRLTAAFLEPQPHLLKTWSAQSPLGRLGRPDELRGVIAWLASDASTFCTGSDILVSGGHHACSGSAKIMASLSGSRFGKPRSDIYGGPGLSANMSQDEIAPMKWEHFLRIMQDLGFTYYPSASVSSVRFDPPGEGARSITFHKPCPDPTLQPGMLKIFAKKIHVYYGWPEDVFLQHAAAAHYGLRVYGNPAARRRLTSLSLTASTDVPPPLSLWSLSSFPCSRNIAYSSTTMPRTVELEQLPTLRQLYRKSVLRGGSNQPRFPPKASLLDKVSLYQGDITQLDIHAIVNAAKKTLLVDGAIHRAAGPELRAECRTLNGCETGDAKITKGYNLPSLHVIHAVGPVYSSSNVAAVAEQLASCYRRSLRLAAENGLKQIAFPSISTGVYGYPIETATDIALKEVRTFLDSDAGNDFEHVVFVVFSDEDKDVYQRLIPLYFPPEASPDPARRGYRVAKALDQPGRSTAPDTNLTSFSGIIASVLTFDSFNDHFNNPSDSLTGAVVSTFNGGCFFGAAAGGWLNDKLGRKRSIQIGAVIGLWGCAMQTGANNIATLLVGRIIGGFSIGLLSMTVPLYNTEIAPPAIRGFLVGLAQQMIGIGFIVANWVGYGCQFMTGNGQWRLPLALQMVPAFMLLVGIQFLPYSPRWLLEVGRDDEAKAVVLHLYGSKTPEQREFAEEEFRRMRDNIKAELLVRSRNISDLWASPAMLRRTLVAVGVQVFGQFTGINVINYFGPKMYTSLGIDKGKLLLIQGIYGAVGPIANFFFITLVLDTVGRKKPLLFGAASLVALFSVLAAIIASFPPGEGITNFAAQRAGIGMIFMMSIIFSLSFGPISWVLASEVFPTRTRSIGTSVATCANWAFNVMLSETSPIAMNNIGWKFYMLFVALNTVDFVVIALFFPETKGRSLEEMAVVFGDDIDARKVLDSQREHNGEKDAEEKIEVA</sequence>
<evidence type="ECO:0000256" key="6">
    <source>
        <dbReference type="ARBA" id="ARBA00022857"/>
    </source>
</evidence>
<feature type="domain" description="Major facilitator superfamily (MFS) profile" evidence="11">
    <location>
        <begin position="1448"/>
        <end position="1895"/>
    </location>
</feature>
<keyword evidence="14" id="KW-1185">Reference proteome</keyword>
<dbReference type="FunFam" id="3.40.50.720:FF:000084">
    <property type="entry name" value="Short-chain dehydrogenase reductase"/>
    <property type="match status" value="1"/>
</dbReference>
<evidence type="ECO:0000313" key="13">
    <source>
        <dbReference type="EMBL" id="TFY72273.1"/>
    </source>
</evidence>
<feature type="transmembrane region" description="Helical" evidence="10">
    <location>
        <begin position="1612"/>
        <end position="1635"/>
    </location>
</feature>
<dbReference type="Gene3D" id="3.40.50.720">
    <property type="entry name" value="NAD(P)-binding Rossmann-like Domain"/>
    <property type="match status" value="1"/>
</dbReference>
<feature type="transmembrane region" description="Helical" evidence="10">
    <location>
        <begin position="1704"/>
        <end position="1724"/>
    </location>
</feature>
<keyword evidence="4" id="KW-0813">Transport</keyword>
<dbReference type="PROSITE" id="PS00217">
    <property type="entry name" value="SUGAR_TRANSPORT_2"/>
    <property type="match status" value="1"/>
</dbReference>
<evidence type="ECO:0000256" key="4">
    <source>
        <dbReference type="ARBA" id="ARBA00022448"/>
    </source>
</evidence>
<dbReference type="PRINTS" id="PR00081">
    <property type="entry name" value="GDHRDH"/>
</dbReference>
<comment type="cofactor">
    <cofactor evidence="1">
        <name>FAD</name>
        <dbReference type="ChEBI" id="CHEBI:57692"/>
    </cofactor>
</comment>
<dbReference type="InterPro" id="IPR036259">
    <property type="entry name" value="MFS_trans_sf"/>
</dbReference>
<name>A0A4Y9ZEI9_9AGAM</name>
<evidence type="ECO:0000256" key="1">
    <source>
        <dbReference type="ARBA" id="ARBA00001974"/>
    </source>
</evidence>
<dbReference type="InterPro" id="IPR043472">
    <property type="entry name" value="Macro_dom-like"/>
</dbReference>
<dbReference type="Pfam" id="PF00083">
    <property type="entry name" value="Sugar_tr"/>
    <property type="match status" value="1"/>
</dbReference>
<feature type="transmembrane region" description="Helical" evidence="10">
    <location>
        <begin position="1580"/>
        <end position="1600"/>
    </location>
</feature>
<dbReference type="SUPFAM" id="SSF52949">
    <property type="entry name" value="Macro domain-like"/>
    <property type="match status" value="1"/>
</dbReference>
<keyword evidence="5 10" id="KW-0812">Transmembrane</keyword>